<evidence type="ECO:0000313" key="2">
    <source>
        <dbReference type="EMBL" id="EHQ03857.1"/>
    </source>
</evidence>
<dbReference type="OrthoDB" id="9815940at2"/>
<gene>
    <name evidence="2" type="ORF">Gilli_3250</name>
</gene>
<accession>H2BUH9</accession>
<dbReference type="AlphaFoldDB" id="H2BUH9"/>
<dbReference type="HOGENOM" id="CLU_443957_0_0_10"/>
<evidence type="ECO:0000256" key="1">
    <source>
        <dbReference type="SAM" id="MobiDB-lite"/>
    </source>
</evidence>
<proteinExistence type="predicted"/>
<feature type="region of interest" description="Disordered" evidence="1">
    <location>
        <begin position="304"/>
        <end position="326"/>
    </location>
</feature>
<dbReference type="STRING" id="865937.Gilli_3250"/>
<dbReference type="RefSeq" id="WP_006990163.1">
    <property type="nucleotide sequence ID" value="NZ_JH594606.1"/>
</dbReference>
<dbReference type="eggNOG" id="ENOG5033QM8">
    <property type="taxonomic scope" value="Bacteria"/>
</dbReference>
<reference evidence="3" key="1">
    <citation type="journal article" date="2012" name="Stand. Genomic Sci.">
        <title>Genome sequence of the Antarctic rhodopsins-containing flavobacterium Gillisia limnaea type strain (R-8282(T)).</title>
        <authorList>
            <person name="Riedel T."/>
            <person name="Held B."/>
            <person name="Nolan M."/>
            <person name="Lucas S."/>
            <person name="Lapidus A."/>
            <person name="Tice H."/>
            <person name="Del Rio T.G."/>
            <person name="Cheng J.F."/>
            <person name="Han C."/>
            <person name="Tapia R."/>
            <person name="Goodwin L.A."/>
            <person name="Pitluck S."/>
            <person name="Liolios K."/>
            <person name="Mavromatis K."/>
            <person name="Pagani I."/>
            <person name="Ivanova N."/>
            <person name="Mikhailova N."/>
            <person name="Pati A."/>
            <person name="Chen A."/>
            <person name="Palaniappan K."/>
            <person name="Land M."/>
            <person name="Rohde M."/>
            <person name="Tindall B.J."/>
            <person name="Detter J.C."/>
            <person name="Goker M."/>
            <person name="Bristow J."/>
            <person name="Eisen J.A."/>
            <person name="Markowitz V."/>
            <person name="Hugenholtz P."/>
            <person name="Kyrpides N.C."/>
            <person name="Klenk H.P."/>
            <person name="Woyke T."/>
        </authorList>
    </citation>
    <scope>NUCLEOTIDE SEQUENCE [LARGE SCALE GENOMIC DNA]</scope>
    <source>
        <strain evidence="3">DSM 15749 / LMG 21470 / R-8282</strain>
    </source>
</reference>
<dbReference type="EMBL" id="JH594606">
    <property type="protein sequence ID" value="EHQ03857.1"/>
    <property type="molecule type" value="Genomic_DNA"/>
</dbReference>
<evidence type="ECO:0000313" key="3">
    <source>
        <dbReference type="Proteomes" id="UP000003844"/>
    </source>
</evidence>
<sequence length="615" mass="66703">MFFALSGLLFTSCSKDENSVKDPDPEMATLSFGAILEDFDTNRAASKQSLDELPECQDADPFYVMIILSQGGTNVVGSEEAPFRINLATDQLFTVEVPELELIPGTYSLDYFGVYSEAGDLIWLAPSGGILASYFDNPLPLEIDLRAGVKKYFDVPVVCFDNRFVNEYGYLFFDVNTNEAIKFCIFGNYCDDTGRHYPAAFSVDVWSYSNGAQGAVLYSDITNVVELNDAGDYSGTSVCFALPDTSGLDEYYFEITLLNSDAYGNVTEEIIRSGVINDDDVRDLFDGDDNTEYYHFREGNCGNDDSPNLFTEGGGGPGECDPNNSNDDCDNDGVNNGLDECPSTPPNVAVNAVGCDDVTLPGQDVVVFNDINIFDEEAMKDPDNVLLVQNLLNFSTLGSRNDGDVVLMDRGRGANCNTIVGNGECSDIGWSTMRSTIEGEGFILMDIFSTSGSLTEIPEDVKIVFLVMPTVAYTVSEINTLKAFAAQGGRIVFIGEHQSYYTGIEVENQFLVDMGAVLTNTGGSIDCSYNIIPSSSNREHPIMEGIEELTIACASVIELGPNDAALFYDISNTYVLAGVARIDTTPINQLSPVNNTKRTNVVSDVMSNPSSASGK</sequence>
<evidence type="ECO:0008006" key="4">
    <source>
        <dbReference type="Google" id="ProtNLM"/>
    </source>
</evidence>
<protein>
    <recommendedName>
        <fullName evidence="4">Thrombospondin type 3 repeat-containing protein</fullName>
    </recommendedName>
</protein>
<dbReference type="Proteomes" id="UP000003844">
    <property type="component" value="Unassembled WGS sequence"/>
</dbReference>
<name>H2BUH9_GILLR</name>
<organism evidence="2 3">
    <name type="scientific">Gillisia limnaea (strain DSM 15749 / LMG 21470 / R-8282)</name>
    <dbReference type="NCBI Taxonomy" id="865937"/>
    <lineage>
        <taxon>Bacteria</taxon>
        <taxon>Pseudomonadati</taxon>
        <taxon>Bacteroidota</taxon>
        <taxon>Flavobacteriia</taxon>
        <taxon>Flavobacteriales</taxon>
        <taxon>Flavobacteriaceae</taxon>
        <taxon>Gillisia</taxon>
    </lineage>
</organism>
<keyword evidence="3" id="KW-1185">Reference proteome</keyword>